<evidence type="ECO:0000313" key="21">
    <source>
        <dbReference type="Proteomes" id="UP000612055"/>
    </source>
</evidence>
<keyword evidence="12" id="KW-1133">Transmembrane helix</keyword>
<dbReference type="PROSITE" id="PS50865">
    <property type="entry name" value="ZF_MYND_2"/>
    <property type="match status" value="1"/>
</dbReference>
<keyword evidence="10" id="KW-0862">Zinc</keyword>
<reference evidence="20" key="1">
    <citation type="journal article" date="2020" name="bioRxiv">
        <title>Comparative genomics of Chlamydomonas.</title>
        <authorList>
            <person name="Craig R.J."/>
            <person name="Hasan A.R."/>
            <person name="Ness R.W."/>
            <person name="Keightley P.D."/>
        </authorList>
    </citation>
    <scope>NUCLEOTIDE SEQUENCE</scope>
    <source>
        <strain evidence="20">CCAP 11/70</strain>
    </source>
</reference>
<evidence type="ECO:0000256" key="17">
    <source>
        <dbReference type="PROSITE-ProRule" id="PRU00134"/>
    </source>
</evidence>
<keyword evidence="9" id="KW-0418">Kinase</keyword>
<evidence type="ECO:0000256" key="4">
    <source>
        <dbReference type="ARBA" id="ARBA00022640"/>
    </source>
</evidence>
<evidence type="ECO:0000256" key="8">
    <source>
        <dbReference type="ARBA" id="ARBA00022771"/>
    </source>
</evidence>
<evidence type="ECO:0000256" key="14">
    <source>
        <dbReference type="ARBA" id="ARBA00024015"/>
    </source>
</evidence>
<comment type="subcellular location">
    <subcellularLocation>
        <location evidence="1">Plastid</location>
        <location evidence="1">Chloroplast membrane</location>
        <topology evidence="1">Multi-pass membrane protein</topology>
    </subcellularLocation>
</comment>
<dbReference type="GO" id="GO:0008270">
    <property type="term" value="F:zinc ion binding"/>
    <property type="evidence" value="ECO:0007669"/>
    <property type="project" value="UniProtKB-KW"/>
</dbReference>
<organism evidence="20 21">
    <name type="scientific">Edaphochlamys debaryana</name>
    <dbReference type="NCBI Taxonomy" id="47281"/>
    <lineage>
        <taxon>Eukaryota</taxon>
        <taxon>Viridiplantae</taxon>
        <taxon>Chlorophyta</taxon>
        <taxon>core chlorophytes</taxon>
        <taxon>Chlorophyceae</taxon>
        <taxon>CS clade</taxon>
        <taxon>Chlamydomonadales</taxon>
        <taxon>Chlamydomonadales incertae sedis</taxon>
        <taxon>Edaphochlamys</taxon>
    </lineage>
</organism>
<evidence type="ECO:0000256" key="7">
    <source>
        <dbReference type="ARBA" id="ARBA00022723"/>
    </source>
</evidence>
<gene>
    <name evidence="20" type="ORF">HYH03_008534</name>
</gene>
<comment type="pathway">
    <text evidence="14">Cofactor biosynthesis; tocopherol biosynthesis.</text>
</comment>
<dbReference type="Gene3D" id="6.10.140.2220">
    <property type="match status" value="1"/>
</dbReference>
<dbReference type="InterPro" id="IPR039606">
    <property type="entry name" value="Phytol/farnesol_kinase"/>
</dbReference>
<evidence type="ECO:0000256" key="11">
    <source>
        <dbReference type="ARBA" id="ARBA00022946"/>
    </source>
</evidence>
<keyword evidence="5" id="KW-0808">Transferase</keyword>
<feature type="region of interest" description="Disordered" evidence="18">
    <location>
        <begin position="402"/>
        <end position="421"/>
    </location>
</feature>
<dbReference type="EMBL" id="JAEHOE010000038">
    <property type="protein sequence ID" value="KAG2493408.1"/>
    <property type="molecule type" value="Genomic_DNA"/>
</dbReference>
<dbReference type="GO" id="GO:0010276">
    <property type="term" value="F:phytol kinase activity"/>
    <property type="evidence" value="ECO:0007669"/>
    <property type="project" value="UniProtKB-EC"/>
</dbReference>
<proteinExistence type="inferred from homology"/>
<comment type="caution">
    <text evidence="20">The sequence shown here is derived from an EMBL/GenBank/DDBJ whole genome shotgun (WGS) entry which is preliminary data.</text>
</comment>
<dbReference type="GO" id="GO:0009507">
    <property type="term" value="C:chloroplast"/>
    <property type="evidence" value="ECO:0007669"/>
    <property type="project" value="UniProtKB-SubCell"/>
</dbReference>
<dbReference type="GO" id="GO:0016020">
    <property type="term" value="C:membrane"/>
    <property type="evidence" value="ECO:0007669"/>
    <property type="project" value="UniProtKB-SubCell"/>
</dbReference>
<evidence type="ECO:0000256" key="1">
    <source>
        <dbReference type="ARBA" id="ARBA00004508"/>
    </source>
</evidence>
<keyword evidence="4" id="KW-0934">Plastid</keyword>
<dbReference type="Pfam" id="PF01753">
    <property type="entry name" value="zf-MYND"/>
    <property type="match status" value="1"/>
</dbReference>
<dbReference type="PANTHER" id="PTHR32523:SF8">
    <property type="entry name" value="DOLICHOL KINASE"/>
    <property type="match status" value="1"/>
</dbReference>
<feature type="region of interest" description="Disordered" evidence="18">
    <location>
        <begin position="1"/>
        <end position="32"/>
    </location>
</feature>
<keyword evidence="21" id="KW-1185">Reference proteome</keyword>
<keyword evidence="8 17" id="KW-0863">Zinc-finger</keyword>
<dbReference type="PANTHER" id="PTHR32523">
    <property type="entry name" value="PHYTOL KINASE 1, CHLOROPLASTIC"/>
    <property type="match status" value="1"/>
</dbReference>
<protein>
    <recommendedName>
        <fullName evidence="15">phytol kinase</fullName>
        <ecNumber evidence="15">2.7.1.182</ecNumber>
    </recommendedName>
</protein>
<evidence type="ECO:0000256" key="12">
    <source>
        <dbReference type="ARBA" id="ARBA00022989"/>
    </source>
</evidence>
<keyword evidence="3" id="KW-0150">Chloroplast</keyword>
<evidence type="ECO:0000256" key="18">
    <source>
        <dbReference type="SAM" id="MobiDB-lite"/>
    </source>
</evidence>
<dbReference type="Proteomes" id="UP000612055">
    <property type="component" value="Unassembled WGS sequence"/>
</dbReference>
<name>A0A836BZH3_9CHLO</name>
<dbReference type="AlphaFoldDB" id="A0A836BZH3"/>
<evidence type="ECO:0000259" key="19">
    <source>
        <dbReference type="PROSITE" id="PS50865"/>
    </source>
</evidence>
<dbReference type="SUPFAM" id="SSF144232">
    <property type="entry name" value="HIT/MYND zinc finger-like"/>
    <property type="match status" value="1"/>
</dbReference>
<keyword evidence="7" id="KW-0479">Metal-binding</keyword>
<dbReference type="EC" id="2.7.1.182" evidence="15"/>
<evidence type="ECO:0000256" key="2">
    <source>
        <dbReference type="ARBA" id="ARBA00010794"/>
    </source>
</evidence>
<dbReference type="InterPro" id="IPR002893">
    <property type="entry name" value="Znf_MYND"/>
</dbReference>
<accession>A0A836BZH3</accession>
<evidence type="ECO:0000256" key="10">
    <source>
        <dbReference type="ARBA" id="ARBA00022833"/>
    </source>
</evidence>
<evidence type="ECO:0000256" key="3">
    <source>
        <dbReference type="ARBA" id="ARBA00022528"/>
    </source>
</evidence>
<evidence type="ECO:0000313" key="20">
    <source>
        <dbReference type="EMBL" id="KAG2493408.1"/>
    </source>
</evidence>
<evidence type="ECO:0000256" key="16">
    <source>
        <dbReference type="ARBA" id="ARBA00048889"/>
    </source>
</evidence>
<evidence type="ECO:0000256" key="6">
    <source>
        <dbReference type="ARBA" id="ARBA00022692"/>
    </source>
</evidence>
<evidence type="ECO:0000256" key="15">
    <source>
        <dbReference type="ARBA" id="ARBA00039024"/>
    </source>
</evidence>
<sequence>MPRSTAARELQASAVSSSGASSSTPAPTTAATQSAAVKSVLDALRRVPAWARRMLQQRAKDGTLPPILDADELEEAVTKITAARLQLEGPEGSGLVESVLANEPIAVGILQLVAFGLRLPLLRDTNNEQGVHRWNACMEAYTVMIRLFATADSPAPPAVDAAQRRLAKGLLENQTLQAAAVQLATAADGLQGGAGPPSESTLSASAQCLAIALHLCITLGHLCLPPVTGWVQDLVATLAEARLMEHAGRLLMVLSRWVDPTRHAAWQNQGAAITNFTGAYRYFSMAMLFPGCPPAVGQIISGPCTRHAATVLGLAALRELEGGAEPGEGGGAGSAGEGGGGGAACPCLARRHNVNRADMYPLLALTSTLDPELTGLPRPLTASRLLLRVGFAVAAGGGGAGGAAGGAGSSTGPAPLSPQTATSSGPAAFFAVVHRLPAGQLCRGPWLGLTSDVWRLAAALLSQEVLGEGLTAVTRDSLCKSIEDLLAANTAEAWDGGSGSWRLPAEPPPPVAAALAGGTLPFLERLLRRAGGAPRGLEAALALRVAAGTRRGTWRHASVLLAYGEALQAAALVATTTKLLRRTDARTLLAKGLAAETGGVGLAVATEMIAACGDSWSSDIPSPPALGRLAVVLSLALPEWLTELSRLVRQAVALDEAAWQEEQRRERGPGVGSGVGATDLGALYSIVPPLLGDYSLLSSTAGGGSAAASCSGGGVADGGGGTADGGRGGVLWPPPELVLAEVVGAALGLLQRRRPDPHAWPHVYWSTCLGALHIAETQPEEVRALGVSGSAFAWRPEAVRAVAAACRIENDPAGEPSWEDEAEALEAVARQLEAWADGEDGDGLIVQGALMEWPRLILYDRLAYAVGGLLVPPAEARRRLGLPACSNPACANLAGDSEAGRQLQQCGRCGRASYCCRECQTAHWRSGHKEACGGPGGGGEAKAG</sequence>
<feature type="domain" description="MYND-type" evidence="19">
    <location>
        <begin position="887"/>
        <end position="932"/>
    </location>
</feature>
<evidence type="ECO:0000256" key="9">
    <source>
        <dbReference type="ARBA" id="ARBA00022777"/>
    </source>
</evidence>
<comment type="catalytic activity">
    <reaction evidence="16">
        <text>phytol + CTP = phytyl phosphate + CDP + H(+)</text>
        <dbReference type="Rhea" id="RHEA:38055"/>
        <dbReference type="ChEBI" id="CHEBI:15378"/>
        <dbReference type="ChEBI" id="CHEBI:17327"/>
        <dbReference type="ChEBI" id="CHEBI:37563"/>
        <dbReference type="ChEBI" id="CHEBI:58069"/>
        <dbReference type="ChEBI" id="CHEBI:75483"/>
        <dbReference type="EC" id="2.7.1.182"/>
    </reaction>
</comment>
<comment type="similarity">
    <text evidence="2">Belongs to the polyprenol kinase family.</text>
</comment>
<evidence type="ECO:0000256" key="5">
    <source>
        <dbReference type="ARBA" id="ARBA00022679"/>
    </source>
</evidence>
<keyword evidence="11" id="KW-0809">Transit peptide</keyword>
<keyword evidence="6" id="KW-0812">Transmembrane</keyword>
<evidence type="ECO:0000256" key="13">
    <source>
        <dbReference type="ARBA" id="ARBA00023136"/>
    </source>
</evidence>
<keyword evidence="13" id="KW-0472">Membrane</keyword>
<feature type="compositionally biased region" description="Low complexity" evidence="18">
    <location>
        <begin position="11"/>
        <end position="32"/>
    </location>
</feature>